<dbReference type="OrthoDB" id="201362at2759"/>
<accession>A0A8H6YNY7</accession>
<feature type="compositionally biased region" description="Basic and acidic residues" evidence="2">
    <location>
        <begin position="53"/>
        <end position="67"/>
    </location>
</feature>
<dbReference type="EMBL" id="JACAZI010000004">
    <property type="protein sequence ID" value="KAF7361834.1"/>
    <property type="molecule type" value="Genomic_DNA"/>
</dbReference>
<reference evidence="3" key="1">
    <citation type="submission" date="2020-05" db="EMBL/GenBank/DDBJ databases">
        <title>Mycena genomes resolve the evolution of fungal bioluminescence.</title>
        <authorList>
            <person name="Tsai I.J."/>
        </authorList>
    </citation>
    <scope>NUCLEOTIDE SEQUENCE</scope>
    <source>
        <strain evidence="3">CCC161011</strain>
    </source>
</reference>
<dbReference type="Proteomes" id="UP000620124">
    <property type="component" value="Unassembled WGS sequence"/>
</dbReference>
<evidence type="ECO:0000256" key="1">
    <source>
        <dbReference type="ARBA" id="ARBA00005701"/>
    </source>
</evidence>
<evidence type="ECO:0000313" key="3">
    <source>
        <dbReference type="EMBL" id="KAF7361834.1"/>
    </source>
</evidence>
<gene>
    <name evidence="3" type="ORF">MVEN_00527900</name>
</gene>
<dbReference type="AlphaFoldDB" id="A0A8H6YNY7"/>
<evidence type="ECO:0000256" key="2">
    <source>
        <dbReference type="SAM" id="MobiDB-lite"/>
    </source>
</evidence>
<comment type="caution">
    <text evidence="3">The sequence shown here is derived from an EMBL/GenBank/DDBJ whole genome shotgun (WGS) entry which is preliminary data.</text>
</comment>
<sequence>MFTRRLLPVLRRYSSLNRPSPIPLPREQQREFEQLQRAAQTPLAANNTPDDDLQLHPDAREPLRAEFEGDVNPKTGEQGGPKREPKRRFNQNVPKRAPSLFHRLIPRDTVVGATPRPRRAKGRE</sequence>
<name>A0A8H6YNY7_9AGAR</name>
<feature type="region of interest" description="Disordered" evidence="2">
    <location>
        <begin position="33"/>
        <end position="124"/>
    </location>
</feature>
<comment type="similarity">
    <text evidence="1">Belongs to the SDHAF4 family.</text>
</comment>
<evidence type="ECO:0000313" key="4">
    <source>
        <dbReference type="Proteomes" id="UP000620124"/>
    </source>
</evidence>
<keyword evidence="4" id="KW-1185">Reference proteome</keyword>
<proteinExistence type="inferred from homology"/>
<dbReference type="InterPro" id="IPR012875">
    <property type="entry name" value="SDHF4"/>
</dbReference>
<organism evidence="3 4">
    <name type="scientific">Mycena venus</name>
    <dbReference type="NCBI Taxonomy" id="2733690"/>
    <lineage>
        <taxon>Eukaryota</taxon>
        <taxon>Fungi</taxon>
        <taxon>Dikarya</taxon>
        <taxon>Basidiomycota</taxon>
        <taxon>Agaricomycotina</taxon>
        <taxon>Agaricomycetes</taxon>
        <taxon>Agaricomycetidae</taxon>
        <taxon>Agaricales</taxon>
        <taxon>Marasmiineae</taxon>
        <taxon>Mycenaceae</taxon>
        <taxon>Mycena</taxon>
    </lineage>
</organism>
<protein>
    <submittedName>
        <fullName evidence="3">Succinate dehydrogenase assembly factor 4, mitochondrial</fullName>
    </submittedName>
</protein>
<dbReference type="Pfam" id="PF07896">
    <property type="entry name" value="DUF1674"/>
    <property type="match status" value="1"/>
</dbReference>